<evidence type="ECO:0000256" key="3">
    <source>
        <dbReference type="ARBA" id="ARBA00022705"/>
    </source>
</evidence>
<dbReference type="KEGG" id="ima:PO878_00005"/>
<comment type="domain">
    <text evidence="8">Domain I is involved in oligomerization and binding regulators, domain II is flexibile and of varying length in different bacteria, domain III forms the AAA+ region, while domain IV binds dsDNA.</text>
</comment>
<evidence type="ECO:0000256" key="6">
    <source>
        <dbReference type="ARBA" id="ARBA00023121"/>
    </source>
</evidence>
<feature type="region of interest" description="Disordered" evidence="12">
    <location>
        <begin position="110"/>
        <end position="129"/>
    </location>
</feature>
<evidence type="ECO:0000256" key="2">
    <source>
        <dbReference type="ARBA" id="ARBA00022490"/>
    </source>
</evidence>
<dbReference type="GO" id="GO:0005886">
    <property type="term" value="C:plasma membrane"/>
    <property type="evidence" value="ECO:0007669"/>
    <property type="project" value="TreeGrafter"/>
</dbReference>
<dbReference type="InterPro" id="IPR018312">
    <property type="entry name" value="Chromosome_initiator_DnaA_CS"/>
</dbReference>
<dbReference type="NCBIfam" id="TIGR00362">
    <property type="entry name" value="DnaA"/>
    <property type="match status" value="1"/>
</dbReference>
<protein>
    <recommendedName>
        <fullName evidence="8 9">Chromosomal replication initiator protein DnaA</fullName>
    </recommendedName>
</protein>
<feature type="compositionally biased region" description="Pro residues" evidence="12">
    <location>
        <begin position="114"/>
        <end position="126"/>
    </location>
</feature>
<dbReference type="SMART" id="SM00760">
    <property type="entry name" value="Bac_DnaA_C"/>
    <property type="match status" value="1"/>
</dbReference>
<feature type="binding site" evidence="8">
    <location>
        <position position="180"/>
    </location>
    <ligand>
        <name>ATP</name>
        <dbReference type="ChEBI" id="CHEBI:30616"/>
    </ligand>
</feature>
<comment type="subunit">
    <text evidence="8">Oligomerizes as a right-handed, spiral filament on DNA at oriC.</text>
</comment>
<feature type="region of interest" description="Domain IV, binds dsDNA" evidence="8">
    <location>
        <begin position="351"/>
        <end position="474"/>
    </location>
</feature>
<dbReference type="InterPro" id="IPR013317">
    <property type="entry name" value="DnaA_dom"/>
</dbReference>
<dbReference type="InterPro" id="IPR020591">
    <property type="entry name" value="Chromosome_initiator_DnaA-like"/>
</dbReference>
<comment type="subcellular location">
    <subcellularLocation>
        <location evidence="8">Cytoplasm</location>
    </subcellularLocation>
</comment>
<dbReference type="FunFam" id="1.10.8.60:FF:000003">
    <property type="entry name" value="Chromosomal replication initiator protein DnaA"/>
    <property type="match status" value="1"/>
</dbReference>
<organism evidence="15 16">
    <name type="scientific">Iamia majanohamensis</name>
    <dbReference type="NCBI Taxonomy" id="467976"/>
    <lineage>
        <taxon>Bacteria</taxon>
        <taxon>Bacillati</taxon>
        <taxon>Actinomycetota</taxon>
        <taxon>Acidimicrobiia</taxon>
        <taxon>Acidimicrobiales</taxon>
        <taxon>Iamiaceae</taxon>
        <taxon>Iamia</taxon>
    </lineage>
</organism>
<evidence type="ECO:0000259" key="13">
    <source>
        <dbReference type="SMART" id="SM00382"/>
    </source>
</evidence>
<feature type="region of interest" description="Domain I, interacts with DnaA modulators" evidence="8">
    <location>
        <begin position="1"/>
        <end position="94"/>
    </location>
</feature>
<dbReference type="PANTHER" id="PTHR30050:SF2">
    <property type="entry name" value="CHROMOSOMAL REPLICATION INITIATOR PROTEIN DNAA"/>
    <property type="match status" value="1"/>
</dbReference>
<gene>
    <name evidence="8 15" type="primary">dnaA</name>
    <name evidence="15" type="ORF">PO878_00005</name>
</gene>
<dbReference type="InterPro" id="IPR013159">
    <property type="entry name" value="DnaA_C"/>
</dbReference>
<dbReference type="SMART" id="SM00382">
    <property type="entry name" value="AAA"/>
    <property type="match status" value="1"/>
</dbReference>
<evidence type="ECO:0000256" key="7">
    <source>
        <dbReference type="ARBA" id="ARBA00023125"/>
    </source>
</evidence>
<dbReference type="CDD" id="cd06571">
    <property type="entry name" value="Bac_DnaA_C"/>
    <property type="match status" value="1"/>
</dbReference>
<name>A0AAE9Y5X9_9ACTN</name>
<dbReference type="PROSITE" id="PS01008">
    <property type="entry name" value="DNAA"/>
    <property type="match status" value="1"/>
</dbReference>
<evidence type="ECO:0000256" key="9">
    <source>
        <dbReference type="NCBIfam" id="TIGR00362"/>
    </source>
</evidence>
<dbReference type="Pfam" id="PF00308">
    <property type="entry name" value="Bac_DnaA"/>
    <property type="match status" value="1"/>
</dbReference>
<dbReference type="Pfam" id="PF11638">
    <property type="entry name" value="DnaA_N"/>
    <property type="match status" value="1"/>
</dbReference>
<dbReference type="GO" id="GO:0008289">
    <property type="term" value="F:lipid binding"/>
    <property type="evidence" value="ECO:0007669"/>
    <property type="project" value="UniProtKB-KW"/>
</dbReference>
<dbReference type="GO" id="GO:0005737">
    <property type="term" value="C:cytoplasm"/>
    <property type="evidence" value="ECO:0007669"/>
    <property type="project" value="UniProtKB-SubCell"/>
</dbReference>
<evidence type="ECO:0000256" key="1">
    <source>
        <dbReference type="ARBA" id="ARBA00006583"/>
    </source>
</evidence>
<feature type="region of interest" description="Domain III, AAA+ region" evidence="8">
    <location>
        <begin position="134"/>
        <end position="350"/>
    </location>
</feature>
<feature type="binding site" evidence="8">
    <location>
        <position position="178"/>
    </location>
    <ligand>
        <name>ATP</name>
        <dbReference type="ChEBI" id="CHEBI:30616"/>
    </ligand>
</feature>
<dbReference type="InterPro" id="IPR001957">
    <property type="entry name" value="Chromosome_initiator_DnaA"/>
</dbReference>
<dbReference type="InterPro" id="IPR010921">
    <property type="entry name" value="Trp_repressor/repl_initiator"/>
</dbReference>
<evidence type="ECO:0000313" key="16">
    <source>
        <dbReference type="Proteomes" id="UP001216390"/>
    </source>
</evidence>
<dbReference type="Pfam" id="PF08299">
    <property type="entry name" value="Bac_DnaA_C"/>
    <property type="match status" value="1"/>
</dbReference>
<accession>A0AAE9Y5X9</accession>
<dbReference type="GO" id="GO:0006270">
    <property type="term" value="P:DNA replication initiation"/>
    <property type="evidence" value="ECO:0007669"/>
    <property type="project" value="UniProtKB-UniRule"/>
</dbReference>
<keyword evidence="16" id="KW-1185">Reference proteome</keyword>
<keyword evidence="7 8" id="KW-0238">DNA-binding</keyword>
<proteinExistence type="inferred from homology"/>
<keyword evidence="3 8" id="KW-0235">DNA replication</keyword>
<dbReference type="GO" id="GO:0006275">
    <property type="term" value="P:regulation of DNA replication"/>
    <property type="evidence" value="ECO:0007669"/>
    <property type="project" value="UniProtKB-UniRule"/>
</dbReference>
<dbReference type="AlphaFoldDB" id="A0AAE9Y5X9"/>
<dbReference type="SUPFAM" id="SSF52540">
    <property type="entry name" value="P-loop containing nucleoside triphosphate hydrolases"/>
    <property type="match status" value="1"/>
</dbReference>
<dbReference type="InterPro" id="IPR024633">
    <property type="entry name" value="DnaA_N_dom"/>
</dbReference>
<evidence type="ECO:0000256" key="5">
    <source>
        <dbReference type="ARBA" id="ARBA00022840"/>
    </source>
</evidence>
<keyword evidence="5 8" id="KW-0067">ATP-binding</keyword>
<comment type="similarity">
    <text evidence="1 8 11">Belongs to the DnaA family.</text>
</comment>
<evidence type="ECO:0000256" key="10">
    <source>
        <dbReference type="RuleBase" id="RU000577"/>
    </source>
</evidence>
<evidence type="ECO:0000313" key="15">
    <source>
        <dbReference type="EMBL" id="WCO67107.1"/>
    </source>
</evidence>
<reference evidence="15" key="1">
    <citation type="submission" date="2023-01" db="EMBL/GenBank/DDBJ databases">
        <title>The diversity of Class Acidimicrobiia in South China Sea sediment environments and the proposal of Iamia marina sp. nov., a novel species of the genus Iamia.</title>
        <authorList>
            <person name="He Y."/>
            <person name="Tian X."/>
        </authorList>
    </citation>
    <scope>NUCLEOTIDE SEQUENCE</scope>
    <source>
        <strain evidence="15">DSM 19957</strain>
    </source>
</reference>
<keyword evidence="4 8" id="KW-0547">Nucleotide-binding</keyword>
<dbReference type="InterPro" id="IPR038454">
    <property type="entry name" value="DnaA_N_sf"/>
</dbReference>
<comment type="function">
    <text evidence="8 10">Plays an essential role in the initiation and regulation of chromosomal replication. ATP-DnaA binds to the origin of replication (oriC) to initiate formation of the DNA replication initiation complex once per cell cycle. Binds the DnaA box (a 9 base pair repeat at the origin) and separates the double-stranded (ds)DNA. Forms a right-handed helical filament on oriC DNA; dsDNA binds to the exterior of the filament while single-stranded (ss)DNA is stabiized in the filament's interior. The ATP-DnaA-oriC complex binds and stabilizes one strand of the AT-rich DNA unwinding element (DUE), permitting loading of DNA polymerase. After initiation quickly degrades to an ADP-DnaA complex that is not apt for DNA replication. Binds acidic phospholipids.</text>
</comment>
<evidence type="ECO:0000259" key="14">
    <source>
        <dbReference type="SMART" id="SM00760"/>
    </source>
</evidence>
<evidence type="ECO:0000256" key="11">
    <source>
        <dbReference type="RuleBase" id="RU004227"/>
    </source>
</evidence>
<keyword evidence="2 8" id="KW-0963">Cytoplasm</keyword>
<dbReference type="EMBL" id="CP116942">
    <property type="protein sequence ID" value="WCO67107.1"/>
    <property type="molecule type" value="Genomic_DNA"/>
</dbReference>
<dbReference type="Gene3D" id="1.10.8.60">
    <property type="match status" value="1"/>
</dbReference>
<dbReference type="FunFam" id="3.40.50.300:FF:000668">
    <property type="entry name" value="Chromosomal replication initiator protein DnaA"/>
    <property type="match status" value="1"/>
</dbReference>
<dbReference type="GO" id="GO:0005524">
    <property type="term" value="F:ATP binding"/>
    <property type="evidence" value="ECO:0007669"/>
    <property type="project" value="UniProtKB-UniRule"/>
</dbReference>
<feature type="binding site" evidence="8">
    <location>
        <position position="181"/>
    </location>
    <ligand>
        <name>ATP</name>
        <dbReference type="ChEBI" id="CHEBI:30616"/>
    </ligand>
</feature>
<dbReference type="Proteomes" id="UP001216390">
    <property type="component" value="Chromosome"/>
</dbReference>
<keyword evidence="6 8" id="KW-0446">Lipid-binding</keyword>
<dbReference type="InterPro" id="IPR003593">
    <property type="entry name" value="AAA+_ATPase"/>
</dbReference>
<dbReference type="SUPFAM" id="SSF48295">
    <property type="entry name" value="TrpR-like"/>
    <property type="match status" value="1"/>
</dbReference>
<comment type="caution">
    <text evidence="8">Lacks conserved residue(s) required for the propagation of feature annotation.</text>
</comment>
<sequence>MRDTRVVGDADLLWGTCCDLLRDQVTDGVWKSTFQGIQPVAVDGDRLVLAVPSGVVADRIHGTYRSLLADALVEAHGEPVELVVEVHPGDPAPAAPGPAVAEAPALALDEVDEPPPLPAAPAPPNGAGPALPGTVDALYTFEDFVIGQSNRFSFAAAQAVAETPGRAYNPLFIYGDAGLGKTHLLQSIRAYVGENYPGKVVRYVSTESFLNDFIESIRLKAQADFKRRYRELDVLLVDDIQFIEGAERFQEEFFHTFNELHARRSQIVLTSDRSPDAIATLEHRLRSRFKMGLITDIQPPDVETRMAILRKKAERAPIPVPDDVLAFIATNITDNIRELEGALTRVSAYANLYQRELGVSLAEQVLSDILGDSQSRTVSPAMILEKVSQRYGFTVEEITGKSRRRPLVTARQVAMYVIRELTDLSYPAIARDFGNRDHTTVMHAVSKIEALMAERKAIFHQVQAIVQELKKGQV</sequence>
<dbReference type="HAMAP" id="MF_00377">
    <property type="entry name" value="DnaA_bact"/>
    <property type="match status" value="1"/>
</dbReference>
<dbReference type="RefSeq" id="WP_272736629.1">
    <property type="nucleotide sequence ID" value="NZ_CP116942.1"/>
</dbReference>
<evidence type="ECO:0000256" key="12">
    <source>
        <dbReference type="SAM" id="MobiDB-lite"/>
    </source>
</evidence>
<dbReference type="InterPro" id="IPR027417">
    <property type="entry name" value="P-loop_NTPase"/>
</dbReference>
<dbReference type="CDD" id="cd00009">
    <property type="entry name" value="AAA"/>
    <property type="match status" value="1"/>
</dbReference>
<feature type="domain" description="Chromosomal replication initiator DnaA C-terminal" evidence="14">
    <location>
        <begin position="379"/>
        <end position="448"/>
    </location>
</feature>
<dbReference type="Gene3D" id="3.40.50.300">
    <property type="entry name" value="P-loop containing nucleotide triphosphate hydrolases"/>
    <property type="match status" value="1"/>
</dbReference>
<dbReference type="PANTHER" id="PTHR30050">
    <property type="entry name" value="CHROMOSOMAL REPLICATION INITIATOR PROTEIN DNAA"/>
    <property type="match status" value="1"/>
</dbReference>
<dbReference type="GO" id="GO:0003688">
    <property type="term" value="F:DNA replication origin binding"/>
    <property type="evidence" value="ECO:0007669"/>
    <property type="project" value="UniProtKB-UniRule"/>
</dbReference>
<dbReference type="Gene3D" id="1.10.1750.10">
    <property type="match status" value="1"/>
</dbReference>
<evidence type="ECO:0000256" key="8">
    <source>
        <dbReference type="HAMAP-Rule" id="MF_00377"/>
    </source>
</evidence>
<feature type="domain" description="AAA+ ATPase" evidence="13">
    <location>
        <begin position="167"/>
        <end position="295"/>
    </location>
</feature>
<evidence type="ECO:0000256" key="4">
    <source>
        <dbReference type="ARBA" id="ARBA00022741"/>
    </source>
</evidence>
<feature type="binding site" evidence="8">
    <location>
        <position position="182"/>
    </location>
    <ligand>
        <name>ATP</name>
        <dbReference type="ChEBI" id="CHEBI:30616"/>
    </ligand>
</feature>
<dbReference type="Gene3D" id="3.30.300.180">
    <property type="match status" value="1"/>
</dbReference>
<dbReference type="PRINTS" id="PR00051">
    <property type="entry name" value="DNAA"/>
</dbReference>